<dbReference type="PANTHER" id="PTHR33227">
    <property type="entry name" value="STIGMA-SPECIFIC STIG1-LIKE PROTEIN 3"/>
    <property type="match status" value="1"/>
</dbReference>
<evidence type="ECO:0008006" key="7">
    <source>
        <dbReference type="Google" id="ProtNLM"/>
    </source>
</evidence>
<feature type="compositionally biased region" description="Basic and acidic residues" evidence="3">
    <location>
        <begin position="34"/>
        <end position="52"/>
    </location>
</feature>
<name>A0A5N6QAD4_9ROSI</name>
<feature type="region of interest" description="Disordered" evidence="3">
    <location>
        <begin position="32"/>
        <end position="52"/>
    </location>
</feature>
<evidence type="ECO:0000256" key="3">
    <source>
        <dbReference type="SAM" id="MobiDB-lite"/>
    </source>
</evidence>
<dbReference type="PANTHER" id="PTHR33227:SF28">
    <property type="entry name" value="STIGMA-SPECIFIC STIG1-LIKE PROTEIN 1"/>
    <property type="match status" value="1"/>
</dbReference>
<evidence type="ECO:0000256" key="1">
    <source>
        <dbReference type="ARBA" id="ARBA00006010"/>
    </source>
</evidence>
<proteinExistence type="inferred from homology"/>
<reference evidence="5 6" key="1">
    <citation type="submission" date="2019-06" db="EMBL/GenBank/DDBJ databases">
        <title>A chromosomal-level reference genome of Carpinus fangiana (Coryloideae, Betulaceae).</title>
        <authorList>
            <person name="Yang X."/>
            <person name="Wang Z."/>
            <person name="Zhang L."/>
            <person name="Hao G."/>
            <person name="Liu J."/>
            <person name="Yang Y."/>
        </authorList>
    </citation>
    <scope>NUCLEOTIDE SEQUENCE [LARGE SCALE GENOMIC DNA]</scope>
    <source>
        <strain evidence="5">Cfa_2016G</strain>
        <tissue evidence="5">Leaf</tissue>
    </source>
</reference>
<dbReference type="InterPro" id="IPR006969">
    <property type="entry name" value="Stig-like"/>
</dbReference>
<gene>
    <name evidence="5" type="ORF">FH972_000181</name>
</gene>
<accession>A0A5N6QAD4</accession>
<protein>
    <recommendedName>
        <fullName evidence="7">Stigma-specific STIG1-like protein 1</fullName>
    </recommendedName>
</protein>
<evidence type="ECO:0000313" key="5">
    <source>
        <dbReference type="EMBL" id="KAE7995374.1"/>
    </source>
</evidence>
<dbReference type="Proteomes" id="UP000327013">
    <property type="component" value="Chromosome 1"/>
</dbReference>
<evidence type="ECO:0000256" key="2">
    <source>
        <dbReference type="ARBA" id="ARBA00022729"/>
    </source>
</evidence>
<feature type="chain" id="PRO_5024376100" description="Stigma-specific STIG1-like protein 1" evidence="4">
    <location>
        <begin position="27"/>
        <end position="154"/>
    </location>
</feature>
<dbReference type="AlphaFoldDB" id="A0A5N6QAD4"/>
<evidence type="ECO:0000256" key="4">
    <source>
        <dbReference type="SAM" id="SignalP"/>
    </source>
</evidence>
<dbReference type="EMBL" id="CM017321">
    <property type="protein sequence ID" value="KAE7995374.1"/>
    <property type="molecule type" value="Genomic_DNA"/>
</dbReference>
<dbReference type="OrthoDB" id="5421723at2759"/>
<organism evidence="5 6">
    <name type="scientific">Carpinus fangiana</name>
    <dbReference type="NCBI Taxonomy" id="176857"/>
    <lineage>
        <taxon>Eukaryota</taxon>
        <taxon>Viridiplantae</taxon>
        <taxon>Streptophyta</taxon>
        <taxon>Embryophyta</taxon>
        <taxon>Tracheophyta</taxon>
        <taxon>Spermatophyta</taxon>
        <taxon>Magnoliopsida</taxon>
        <taxon>eudicotyledons</taxon>
        <taxon>Gunneridae</taxon>
        <taxon>Pentapetalae</taxon>
        <taxon>rosids</taxon>
        <taxon>fabids</taxon>
        <taxon>Fagales</taxon>
        <taxon>Betulaceae</taxon>
        <taxon>Carpinus</taxon>
    </lineage>
</organism>
<feature type="signal peptide" evidence="4">
    <location>
        <begin position="1"/>
        <end position="26"/>
    </location>
</feature>
<dbReference type="Pfam" id="PF04885">
    <property type="entry name" value="Stig1"/>
    <property type="match status" value="1"/>
</dbReference>
<sequence>MAITSSTIMLTLLVLMGIATISLSAAAPTSDESYANRKKDNANEHPLPESEQRSFLARNGRFLAQRVQAVGTCNVYPMLCRAKASPGPDCCNKHCVNVMTDKLNCGKCGKKCNYYEMCCQGKCVNPSNDERHCGRCNKKCRNGGSCKYGLCSYA</sequence>
<comment type="similarity">
    <text evidence="1">Belongs to the STIG1 family.</text>
</comment>
<keyword evidence="2 4" id="KW-0732">Signal</keyword>
<keyword evidence="6" id="KW-1185">Reference proteome</keyword>
<evidence type="ECO:0000313" key="6">
    <source>
        <dbReference type="Proteomes" id="UP000327013"/>
    </source>
</evidence>